<dbReference type="OrthoDB" id="1077582at2759"/>
<dbReference type="GO" id="GO:0016020">
    <property type="term" value="C:membrane"/>
    <property type="evidence" value="ECO:0007669"/>
    <property type="project" value="UniProtKB-SubCell"/>
</dbReference>
<evidence type="ECO:0000256" key="1">
    <source>
        <dbReference type="ARBA" id="ARBA00004141"/>
    </source>
</evidence>
<feature type="transmembrane region" description="Helical" evidence="7">
    <location>
        <begin position="38"/>
        <end position="56"/>
    </location>
</feature>
<dbReference type="GO" id="GO:0006629">
    <property type="term" value="P:lipid metabolic process"/>
    <property type="evidence" value="ECO:0007669"/>
    <property type="project" value="InterPro"/>
</dbReference>
<feature type="transmembrane region" description="Helical" evidence="7">
    <location>
        <begin position="309"/>
        <end position="329"/>
    </location>
</feature>
<keyword evidence="6 7" id="KW-0472">Membrane</keyword>
<keyword evidence="5 7" id="KW-1133">Transmembrane helix</keyword>
<dbReference type="Pfam" id="PF13813">
    <property type="entry name" value="MBOAT_2"/>
    <property type="match status" value="1"/>
</dbReference>
<keyword evidence="3 9" id="KW-0808">Transferase</keyword>
<feature type="transmembrane region" description="Helical" evidence="7">
    <location>
        <begin position="371"/>
        <end position="389"/>
    </location>
</feature>
<evidence type="ECO:0000256" key="4">
    <source>
        <dbReference type="ARBA" id="ARBA00022692"/>
    </source>
</evidence>
<dbReference type="PANTHER" id="PTHR31595">
    <property type="entry name" value="LONG-CHAIN-ALCOHOL O-FATTY-ACYLTRANSFERASE 3-RELATED"/>
    <property type="match status" value="1"/>
</dbReference>
<protein>
    <submittedName>
        <fullName evidence="9">Membrane bound O-acyl transferase family-domain-containing protein</fullName>
    </submittedName>
</protein>
<feature type="domain" description="Wax synthase" evidence="8">
    <location>
        <begin position="254"/>
        <end position="342"/>
    </location>
</feature>
<evidence type="ECO:0000256" key="5">
    <source>
        <dbReference type="ARBA" id="ARBA00022989"/>
    </source>
</evidence>
<keyword evidence="4 7" id="KW-0812">Transmembrane</keyword>
<accession>A0A5N5WVG0</accession>
<evidence type="ECO:0000256" key="7">
    <source>
        <dbReference type="SAM" id="Phobius"/>
    </source>
</evidence>
<dbReference type="PANTHER" id="PTHR31595:SF60">
    <property type="entry name" value="BIOSYNTHESIS PROTEIN (TRI7), PUTATIVE (AFU_ORTHOLOGUE AFUA_8G05970)-RELATED"/>
    <property type="match status" value="1"/>
</dbReference>
<comment type="similarity">
    <text evidence="2">Belongs to the wax synthase family.</text>
</comment>
<evidence type="ECO:0000256" key="3">
    <source>
        <dbReference type="ARBA" id="ARBA00022679"/>
    </source>
</evidence>
<dbReference type="GO" id="GO:0008374">
    <property type="term" value="F:O-acyltransferase activity"/>
    <property type="evidence" value="ECO:0007669"/>
    <property type="project" value="InterPro"/>
</dbReference>
<dbReference type="InterPro" id="IPR044851">
    <property type="entry name" value="Wax_synthase"/>
</dbReference>
<dbReference type="EMBL" id="ML732264">
    <property type="protein sequence ID" value="KAB8071775.1"/>
    <property type="molecule type" value="Genomic_DNA"/>
</dbReference>
<feature type="transmembrane region" description="Helical" evidence="7">
    <location>
        <begin position="231"/>
        <end position="249"/>
    </location>
</feature>
<dbReference type="InterPro" id="IPR032805">
    <property type="entry name" value="Wax_synthase_dom"/>
</dbReference>
<comment type="subcellular location">
    <subcellularLocation>
        <location evidence="1">Membrane</location>
        <topology evidence="1">Multi-pass membrane protein</topology>
    </subcellularLocation>
</comment>
<evidence type="ECO:0000313" key="9">
    <source>
        <dbReference type="EMBL" id="KAB8071775.1"/>
    </source>
</evidence>
<keyword evidence="10" id="KW-1185">Reference proteome</keyword>
<organism evidence="9 10">
    <name type="scientific">Aspergillus leporis</name>
    <dbReference type="NCBI Taxonomy" id="41062"/>
    <lineage>
        <taxon>Eukaryota</taxon>
        <taxon>Fungi</taxon>
        <taxon>Dikarya</taxon>
        <taxon>Ascomycota</taxon>
        <taxon>Pezizomycotina</taxon>
        <taxon>Eurotiomycetes</taxon>
        <taxon>Eurotiomycetidae</taxon>
        <taxon>Eurotiales</taxon>
        <taxon>Aspergillaceae</taxon>
        <taxon>Aspergillus</taxon>
        <taxon>Aspergillus subgen. Circumdati</taxon>
    </lineage>
</organism>
<evidence type="ECO:0000313" key="10">
    <source>
        <dbReference type="Proteomes" id="UP000326565"/>
    </source>
</evidence>
<evidence type="ECO:0000256" key="2">
    <source>
        <dbReference type="ARBA" id="ARBA00007282"/>
    </source>
</evidence>
<feature type="transmembrane region" description="Helical" evidence="7">
    <location>
        <begin position="335"/>
        <end position="359"/>
    </location>
</feature>
<reference evidence="9 10" key="1">
    <citation type="submission" date="2019-04" db="EMBL/GenBank/DDBJ databases">
        <title>Friends and foes A comparative genomics study of 23 Aspergillus species from section Flavi.</title>
        <authorList>
            <consortium name="DOE Joint Genome Institute"/>
            <person name="Kjaerbolling I."/>
            <person name="Vesth T."/>
            <person name="Frisvad J.C."/>
            <person name="Nybo J.L."/>
            <person name="Theobald S."/>
            <person name="Kildgaard S."/>
            <person name="Isbrandt T."/>
            <person name="Kuo A."/>
            <person name="Sato A."/>
            <person name="Lyhne E.K."/>
            <person name="Kogle M.E."/>
            <person name="Wiebenga A."/>
            <person name="Kun R.S."/>
            <person name="Lubbers R.J."/>
            <person name="Makela M.R."/>
            <person name="Barry K."/>
            <person name="Chovatia M."/>
            <person name="Clum A."/>
            <person name="Daum C."/>
            <person name="Haridas S."/>
            <person name="He G."/>
            <person name="LaButti K."/>
            <person name="Lipzen A."/>
            <person name="Mondo S."/>
            <person name="Riley R."/>
            <person name="Salamov A."/>
            <person name="Simmons B.A."/>
            <person name="Magnuson J.K."/>
            <person name="Henrissat B."/>
            <person name="Mortensen U.H."/>
            <person name="Larsen T.O."/>
            <person name="Devries R.P."/>
            <person name="Grigoriev I.V."/>
            <person name="Machida M."/>
            <person name="Baker S.E."/>
            <person name="Andersen M.R."/>
        </authorList>
    </citation>
    <scope>NUCLEOTIDE SEQUENCE [LARGE SCALE GENOMIC DNA]</scope>
    <source>
        <strain evidence="9 10">CBS 151.66</strain>
    </source>
</reference>
<evidence type="ECO:0000259" key="8">
    <source>
        <dbReference type="Pfam" id="PF13813"/>
    </source>
</evidence>
<gene>
    <name evidence="9" type="ORF">BDV29DRAFT_13222</name>
</gene>
<dbReference type="AlphaFoldDB" id="A0A5N5WVG0"/>
<name>A0A5N5WVG0_9EURO</name>
<proteinExistence type="inferred from homology"/>
<dbReference type="Proteomes" id="UP000326565">
    <property type="component" value="Unassembled WGS sequence"/>
</dbReference>
<evidence type="ECO:0000256" key="6">
    <source>
        <dbReference type="ARBA" id="ARBA00023136"/>
    </source>
</evidence>
<sequence length="415" mass="46441">MVPAPFEPWSVPLVQWGLVQLVTGLTVALTPSQSVARPMAAAVIIALAFSFQSRVAESFADTRTGGPLAAMCWVNVLNAFDMLVLSRVSYDAQIEWERKESDDKSAKDKSLGSLKSTLFSRLLWSQSIAFNYRRINTPWQISKLPVFDKANPRYVPSRLKFVLRGILKVCAAFLLLHLCTIDPKDPRLASAMMELSYSKTVLAPWLHGASAQGILTQAMFTISFGIICRSAIVGMYTLMAVVLVALGIYDPVEWPPVANSLTAAWTLRRLWGTAWHQVLRALLVSNADFISFSILRIPPKSLWACYPRLLFAFTVSGFVHMGMDLAFGVPRAKTGAIWFFCLQAVGIIAEHIIQYVFRAQLERMSTLSKRVIGYAWVSLFLLWTTPVWLNPIMLCLYEDGQRVMSPYLFFGSLPL</sequence>